<reference evidence="1 2" key="1">
    <citation type="journal article" date="2020" name="Nature">
        <title>Six reference-quality genomes reveal evolution of bat adaptations.</title>
        <authorList>
            <person name="Jebb D."/>
            <person name="Huang Z."/>
            <person name="Pippel M."/>
            <person name="Hughes G.M."/>
            <person name="Lavrichenko K."/>
            <person name="Devanna P."/>
            <person name="Winkler S."/>
            <person name="Jermiin L.S."/>
            <person name="Skirmuntt E.C."/>
            <person name="Katzourakis A."/>
            <person name="Burkitt-Gray L."/>
            <person name="Ray D.A."/>
            <person name="Sullivan K.A.M."/>
            <person name="Roscito J.G."/>
            <person name="Kirilenko B.M."/>
            <person name="Davalos L.M."/>
            <person name="Corthals A.P."/>
            <person name="Power M.L."/>
            <person name="Jones G."/>
            <person name="Ransome R.D."/>
            <person name="Dechmann D.K.N."/>
            <person name="Locatelli A.G."/>
            <person name="Puechmaille S.J."/>
            <person name="Fedrigo O."/>
            <person name="Jarvis E.D."/>
            <person name="Hiller M."/>
            <person name="Vernes S.C."/>
            <person name="Myers E.W."/>
            <person name="Teeling E.C."/>
        </authorList>
    </citation>
    <scope>NUCLEOTIDE SEQUENCE [LARGE SCALE GENOMIC DNA]</scope>
    <source>
        <strain evidence="1">MRouAeg1</strain>
        <tissue evidence="1">Muscle</tissue>
    </source>
</reference>
<evidence type="ECO:0000313" key="2">
    <source>
        <dbReference type="Proteomes" id="UP000593571"/>
    </source>
</evidence>
<sequence length="177" mass="18855">MGAKVISQQGEGDALLFRISPFPSPLPLSISCQSCHLNPFSSHPSSIHGEQTQPAVLGSQAGARVWASGCPRPSALRCAVATGSHGPAPPADESAVIPRRGHEGAGRPPFPSSDLGKGGALSLRQNLKRTRDFLFFRDVFIKVDEARCRTHASRVRGPVTFHDPNTLGPPAPRPMHM</sequence>
<dbReference type="Proteomes" id="UP000593571">
    <property type="component" value="Unassembled WGS sequence"/>
</dbReference>
<name>A0A7J8DXL6_ROUAE</name>
<dbReference type="EMBL" id="JACASE010000011">
    <property type="protein sequence ID" value="KAF6427967.1"/>
    <property type="molecule type" value="Genomic_DNA"/>
</dbReference>
<dbReference type="PROSITE" id="PS51257">
    <property type="entry name" value="PROKAR_LIPOPROTEIN"/>
    <property type="match status" value="1"/>
</dbReference>
<accession>A0A7J8DXL6</accession>
<evidence type="ECO:0000313" key="1">
    <source>
        <dbReference type="EMBL" id="KAF6427967.1"/>
    </source>
</evidence>
<dbReference type="AlphaFoldDB" id="A0A7J8DXL6"/>
<keyword evidence="2" id="KW-1185">Reference proteome</keyword>
<gene>
    <name evidence="1" type="ORF">HJG63_008427</name>
</gene>
<comment type="caution">
    <text evidence="1">The sequence shown here is derived from an EMBL/GenBank/DDBJ whole genome shotgun (WGS) entry which is preliminary data.</text>
</comment>
<protein>
    <submittedName>
        <fullName evidence="1">Uncharacterized protein</fullName>
    </submittedName>
</protein>
<organism evidence="1 2">
    <name type="scientific">Rousettus aegyptiacus</name>
    <name type="common">Egyptian fruit bat</name>
    <name type="synonym">Pteropus aegyptiacus</name>
    <dbReference type="NCBI Taxonomy" id="9407"/>
    <lineage>
        <taxon>Eukaryota</taxon>
        <taxon>Metazoa</taxon>
        <taxon>Chordata</taxon>
        <taxon>Craniata</taxon>
        <taxon>Vertebrata</taxon>
        <taxon>Euteleostomi</taxon>
        <taxon>Mammalia</taxon>
        <taxon>Eutheria</taxon>
        <taxon>Laurasiatheria</taxon>
        <taxon>Chiroptera</taxon>
        <taxon>Yinpterochiroptera</taxon>
        <taxon>Pteropodoidea</taxon>
        <taxon>Pteropodidae</taxon>
        <taxon>Rousettinae</taxon>
        <taxon>Rousettus</taxon>
    </lineage>
</organism>
<proteinExistence type="predicted"/>